<dbReference type="Pfam" id="PF07883">
    <property type="entry name" value="Cupin_2"/>
    <property type="match status" value="1"/>
</dbReference>
<dbReference type="CDD" id="cd02209">
    <property type="entry name" value="cupin_XRE_C"/>
    <property type="match status" value="1"/>
</dbReference>
<evidence type="ECO:0000259" key="2">
    <source>
        <dbReference type="PROSITE" id="PS50943"/>
    </source>
</evidence>
<dbReference type="STRING" id="877500.GCA_000935065_01718"/>
<dbReference type="Proteomes" id="UP000290191">
    <property type="component" value="Unassembled WGS sequence"/>
</dbReference>
<dbReference type="GO" id="GO:0003700">
    <property type="term" value="F:DNA-binding transcription factor activity"/>
    <property type="evidence" value="ECO:0007669"/>
    <property type="project" value="TreeGrafter"/>
</dbReference>
<keyword evidence="1" id="KW-0238">DNA-binding</keyword>
<evidence type="ECO:0000256" key="1">
    <source>
        <dbReference type="ARBA" id="ARBA00023125"/>
    </source>
</evidence>
<evidence type="ECO:0000313" key="4">
    <source>
        <dbReference type="Proteomes" id="UP000290191"/>
    </source>
</evidence>
<organism evidence="3 4">
    <name type="scientific">Halarcobacter anaerophilus</name>
    <dbReference type="NCBI Taxonomy" id="877500"/>
    <lineage>
        <taxon>Bacteria</taxon>
        <taxon>Pseudomonadati</taxon>
        <taxon>Campylobacterota</taxon>
        <taxon>Epsilonproteobacteria</taxon>
        <taxon>Campylobacterales</taxon>
        <taxon>Arcobacteraceae</taxon>
        <taxon>Halarcobacter</taxon>
    </lineage>
</organism>
<dbReference type="GO" id="GO:0005829">
    <property type="term" value="C:cytosol"/>
    <property type="evidence" value="ECO:0007669"/>
    <property type="project" value="TreeGrafter"/>
</dbReference>
<dbReference type="Pfam" id="PF01381">
    <property type="entry name" value="HTH_3"/>
    <property type="match status" value="1"/>
</dbReference>
<dbReference type="EMBL" id="PDKO01000005">
    <property type="protein sequence ID" value="RXJ63049.1"/>
    <property type="molecule type" value="Genomic_DNA"/>
</dbReference>
<dbReference type="PANTHER" id="PTHR46797">
    <property type="entry name" value="HTH-TYPE TRANSCRIPTIONAL REGULATOR"/>
    <property type="match status" value="1"/>
</dbReference>
<proteinExistence type="predicted"/>
<dbReference type="PANTHER" id="PTHR46797:SF1">
    <property type="entry name" value="METHYLPHOSPHONATE SYNTHASE"/>
    <property type="match status" value="1"/>
</dbReference>
<name>A0A4Q0Y327_9BACT</name>
<dbReference type="InterPro" id="IPR014710">
    <property type="entry name" value="RmlC-like_jellyroll"/>
</dbReference>
<dbReference type="InterPro" id="IPR001387">
    <property type="entry name" value="Cro/C1-type_HTH"/>
</dbReference>
<dbReference type="Gene3D" id="2.60.120.10">
    <property type="entry name" value="Jelly Rolls"/>
    <property type="match status" value="1"/>
</dbReference>
<gene>
    <name evidence="3" type="ORF">CRV06_07245</name>
</gene>
<accession>A0A4Q0Y327</accession>
<dbReference type="PROSITE" id="PS50943">
    <property type="entry name" value="HTH_CROC1"/>
    <property type="match status" value="1"/>
</dbReference>
<dbReference type="InterPro" id="IPR013096">
    <property type="entry name" value="Cupin_2"/>
</dbReference>
<keyword evidence="4" id="KW-1185">Reference proteome</keyword>
<dbReference type="InterPro" id="IPR011051">
    <property type="entry name" value="RmlC_Cupin_sf"/>
</dbReference>
<comment type="caution">
    <text evidence="3">The sequence shown here is derived from an EMBL/GenBank/DDBJ whole genome shotgun (WGS) entry which is preliminary data.</text>
</comment>
<dbReference type="SUPFAM" id="SSF47413">
    <property type="entry name" value="lambda repressor-like DNA-binding domains"/>
    <property type="match status" value="1"/>
</dbReference>
<protein>
    <submittedName>
        <fullName evidence="3">XRE family transcriptional regulator</fullName>
    </submittedName>
</protein>
<dbReference type="Gene3D" id="1.10.260.40">
    <property type="entry name" value="lambda repressor-like DNA-binding domains"/>
    <property type="match status" value="1"/>
</dbReference>
<reference evidence="3 4" key="1">
    <citation type="submission" date="2017-10" db="EMBL/GenBank/DDBJ databases">
        <title>Genomics of the genus Arcobacter.</title>
        <authorList>
            <person name="Perez-Cataluna A."/>
            <person name="Figueras M.J."/>
        </authorList>
    </citation>
    <scope>NUCLEOTIDE SEQUENCE [LARGE SCALE GENOMIC DNA]</scope>
    <source>
        <strain evidence="3 4">DSM 24636</strain>
    </source>
</reference>
<feature type="domain" description="HTH cro/C1-type" evidence="2">
    <location>
        <begin position="12"/>
        <end position="66"/>
    </location>
</feature>
<dbReference type="OrthoDB" id="5343295at2"/>
<dbReference type="RefSeq" id="WP_129081957.1">
    <property type="nucleotide sequence ID" value="NZ_CP041070.1"/>
</dbReference>
<dbReference type="SMART" id="SM00530">
    <property type="entry name" value="HTH_XRE"/>
    <property type="match status" value="1"/>
</dbReference>
<dbReference type="GO" id="GO:0003677">
    <property type="term" value="F:DNA binding"/>
    <property type="evidence" value="ECO:0007669"/>
    <property type="project" value="UniProtKB-KW"/>
</dbReference>
<dbReference type="InterPro" id="IPR050807">
    <property type="entry name" value="TransReg_Diox_bact_type"/>
</dbReference>
<dbReference type="SUPFAM" id="SSF51182">
    <property type="entry name" value="RmlC-like cupins"/>
    <property type="match status" value="1"/>
</dbReference>
<evidence type="ECO:0000313" key="3">
    <source>
        <dbReference type="EMBL" id="RXJ63049.1"/>
    </source>
</evidence>
<dbReference type="AlphaFoldDB" id="A0A4Q0Y327"/>
<dbReference type="CDD" id="cd00093">
    <property type="entry name" value="HTH_XRE"/>
    <property type="match status" value="1"/>
</dbReference>
<sequence>MLEEELDVGKKIKSLRTAKNMPAKQLAGEAGISFGMLSQLEKGSTQGSVETLRKIAKVLDVTLAHLFTNNKEEELAITSENLENEKSYVVRKNERKKISFPDPLYTCELLVPDLQGEIELLQVNMEPNRITEDVIPHTKGGEECDYVLEGEIVVTLRKKEFLLKKGDSIRFNPEIPHKIENRSSFKASYLSVITPVSF</sequence>
<dbReference type="InterPro" id="IPR010982">
    <property type="entry name" value="Lambda_DNA-bd_dom_sf"/>
</dbReference>